<reference evidence="7 8" key="1">
    <citation type="submission" date="2016-10" db="EMBL/GenBank/DDBJ databases">
        <authorList>
            <person name="de Groot N.N."/>
        </authorList>
    </citation>
    <scope>NUCLEOTIDE SEQUENCE [LARGE SCALE GENOMIC DNA]</scope>
    <source>
        <strain evidence="7 8">DSM 2698</strain>
    </source>
</reference>
<dbReference type="OrthoDB" id="9786661at2"/>
<dbReference type="InterPro" id="IPR036962">
    <property type="entry name" value="Glyco_hydro_3_N_sf"/>
</dbReference>
<dbReference type="GO" id="GO:0005975">
    <property type="term" value="P:carbohydrate metabolic process"/>
    <property type="evidence" value="ECO:0007669"/>
    <property type="project" value="InterPro"/>
</dbReference>
<dbReference type="NCBIfam" id="NF003740">
    <property type="entry name" value="PRK05337.1"/>
    <property type="match status" value="1"/>
</dbReference>
<dbReference type="Gene3D" id="3.20.20.300">
    <property type="entry name" value="Glycoside hydrolase, family 3, N-terminal domain"/>
    <property type="match status" value="1"/>
</dbReference>
<accession>A0A1G5P859</accession>
<sequence length="342" mass="36347">MMAKAFACGLAGLTLGEEERAFLRDEKPWGVILFARNIQDAGQIRRLTDSVRETLDRPDVPILIDQEGGRVQRIRPPVVRSYPPAKRFGDIYKTDPVSGIEAAQLAAKLMALDLIELGINVDCLPVLDVPVPGSHDIIGDRAYGDTVEMVVTLGGAVMAGLSAGGVTPVIKHLPGHGRAASDSHEELPVVDADLAALEAVDFAPFRMLAARASLGIVAHVVYSAVDDAQPATHSAAIIANIIRERIGFDGLLMTDDISMKALSGSPAERSRRAIAAGCDVVLHCNGEMEEMRDVANAVPELSGDVLKRAETSLLGSVADVVGDRAFLHERLSQLLGSDRVVG</sequence>
<keyword evidence="8" id="KW-1185">Reference proteome</keyword>
<gene>
    <name evidence="7" type="ORF">SAMN03080610_03429</name>
</gene>
<dbReference type="InterPro" id="IPR017853">
    <property type="entry name" value="GH"/>
</dbReference>
<evidence type="ECO:0000313" key="7">
    <source>
        <dbReference type="EMBL" id="SCZ45468.1"/>
    </source>
</evidence>
<name>A0A1G5P859_AFIMA</name>
<dbReference type="AlphaFoldDB" id="A0A1G5P859"/>
<dbReference type="GO" id="GO:0004563">
    <property type="term" value="F:beta-N-acetylhexosaminidase activity"/>
    <property type="evidence" value="ECO:0007669"/>
    <property type="project" value="UniProtKB-EC"/>
</dbReference>
<dbReference type="PANTHER" id="PTHR30480:SF13">
    <property type="entry name" value="BETA-HEXOSAMINIDASE"/>
    <property type="match status" value="1"/>
</dbReference>
<dbReference type="GO" id="GO:0009254">
    <property type="term" value="P:peptidoglycan turnover"/>
    <property type="evidence" value="ECO:0007669"/>
    <property type="project" value="TreeGrafter"/>
</dbReference>
<evidence type="ECO:0000256" key="3">
    <source>
        <dbReference type="ARBA" id="ARBA00012663"/>
    </source>
</evidence>
<evidence type="ECO:0000259" key="6">
    <source>
        <dbReference type="Pfam" id="PF00933"/>
    </source>
</evidence>
<dbReference type="PANTHER" id="PTHR30480">
    <property type="entry name" value="BETA-HEXOSAMINIDASE-RELATED"/>
    <property type="match status" value="1"/>
</dbReference>
<keyword evidence="5" id="KW-0326">Glycosidase</keyword>
<dbReference type="PROSITE" id="PS00775">
    <property type="entry name" value="GLYCOSYL_HYDROL_F3"/>
    <property type="match status" value="1"/>
</dbReference>
<evidence type="ECO:0000256" key="4">
    <source>
        <dbReference type="ARBA" id="ARBA00022801"/>
    </source>
</evidence>
<comment type="catalytic activity">
    <reaction evidence="1">
        <text>Hydrolysis of terminal non-reducing N-acetyl-D-hexosamine residues in N-acetyl-beta-D-hexosaminides.</text>
        <dbReference type="EC" id="3.2.1.52"/>
    </reaction>
</comment>
<dbReference type="EC" id="3.2.1.52" evidence="3"/>
<proteinExistence type="inferred from homology"/>
<comment type="similarity">
    <text evidence="2">Belongs to the glycosyl hydrolase 3 family.</text>
</comment>
<keyword evidence="4" id="KW-0378">Hydrolase</keyword>
<dbReference type="InterPro" id="IPR019800">
    <property type="entry name" value="Glyco_hydro_3_AS"/>
</dbReference>
<dbReference type="Proteomes" id="UP000199347">
    <property type="component" value="Unassembled WGS sequence"/>
</dbReference>
<protein>
    <recommendedName>
        <fullName evidence="3">beta-N-acetylhexosaminidase</fullName>
        <ecNumber evidence="3">3.2.1.52</ecNumber>
    </recommendedName>
</protein>
<dbReference type="EMBL" id="FMVW01000010">
    <property type="protein sequence ID" value="SCZ45468.1"/>
    <property type="molecule type" value="Genomic_DNA"/>
</dbReference>
<evidence type="ECO:0000256" key="2">
    <source>
        <dbReference type="ARBA" id="ARBA00005336"/>
    </source>
</evidence>
<dbReference type="RefSeq" id="WP_092816132.1">
    <property type="nucleotide sequence ID" value="NZ_FMVW01000010.1"/>
</dbReference>
<dbReference type="Pfam" id="PF00933">
    <property type="entry name" value="Glyco_hydro_3"/>
    <property type="match status" value="1"/>
</dbReference>
<feature type="domain" description="Glycoside hydrolase family 3 N-terminal" evidence="6">
    <location>
        <begin position="17"/>
        <end position="301"/>
    </location>
</feature>
<dbReference type="STRING" id="1120955.SAMN03080610_03429"/>
<evidence type="ECO:0000256" key="1">
    <source>
        <dbReference type="ARBA" id="ARBA00001231"/>
    </source>
</evidence>
<dbReference type="SUPFAM" id="SSF51445">
    <property type="entry name" value="(Trans)glycosidases"/>
    <property type="match status" value="1"/>
</dbReference>
<organism evidence="7 8">
    <name type="scientific">Afifella marina DSM 2698</name>
    <dbReference type="NCBI Taxonomy" id="1120955"/>
    <lineage>
        <taxon>Bacteria</taxon>
        <taxon>Pseudomonadati</taxon>
        <taxon>Pseudomonadota</taxon>
        <taxon>Alphaproteobacteria</taxon>
        <taxon>Hyphomicrobiales</taxon>
        <taxon>Afifellaceae</taxon>
        <taxon>Afifella</taxon>
    </lineage>
</organism>
<dbReference type="InterPro" id="IPR050226">
    <property type="entry name" value="NagZ_Beta-hexosaminidase"/>
</dbReference>
<dbReference type="InterPro" id="IPR001764">
    <property type="entry name" value="Glyco_hydro_3_N"/>
</dbReference>
<evidence type="ECO:0000313" key="8">
    <source>
        <dbReference type="Proteomes" id="UP000199347"/>
    </source>
</evidence>
<evidence type="ECO:0000256" key="5">
    <source>
        <dbReference type="ARBA" id="ARBA00023295"/>
    </source>
</evidence>